<dbReference type="Proteomes" id="UP000298595">
    <property type="component" value="Plasmid p2"/>
</dbReference>
<dbReference type="PROSITE" id="PS50931">
    <property type="entry name" value="HTH_LYSR"/>
    <property type="match status" value="1"/>
</dbReference>
<dbReference type="InterPro" id="IPR050950">
    <property type="entry name" value="HTH-type_LysR_regulators"/>
</dbReference>
<dbReference type="Pfam" id="PF00126">
    <property type="entry name" value="HTH_1"/>
    <property type="match status" value="1"/>
</dbReference>
<gene>
    <name evidence="6" type="ORF">ABAZ39_23475</name>
    <name evidence="8" type="ORF">D3093_23125</name>
    <name evidence="7" type="ORF">FH063_001524</name>
</gene>
<evidence type="ECO:0000256" key="2">
    <source>
        <dbReference type="ARBA" id="ARBA00023015"/>
    </source>
</evidence>
<evidence type="ECO:0000256" key="4">
    <source>
        <dbReference type="ARBA" id="ARBA00023163"/>
    </source>
</evidence>
<feature type="domain" description="HTH lysR-type" evidence="5">
    <location>
        <begin position="1"/>
        <end position="57"/>
    </location>
</feature>
<dbReference type="InterPro" id="IPR005119">
    <property type="entry name" value="LysR_subst-bd"/>
</dbReference>
<reference evidence="8 10" key="2">
    <citation type="submission" date="2018-09" db="EMBL/GenBank/DDBJ databases">
        <title>Whole genome based analysis of evolution and adaptive divergence in Indian and Brazilian strains of Azospirillum brasilense.</title>
        <authorList>
            <person name="Singh C."/>
            <person name="Tripathi A.K."/>
        </authorList>
    </citation>
    <scope>NUCLEOTIDE SEQUENCE [LARGE SCALE GENOMIC DNA]</scope>
    <source>
        <strain evidence="8 10">MTCC4035</strain>
        <plasmid evidence="8 10">p2</plasmid>
    </source>
</reference>
<evidence type="ECO:0000313" key="8">
    <source>
        <dbReference type="EMBL" id="QCN98177.1"/>
    </source>
</evidence>
<accession>A0A060DLN4</accession>
<dbReference type="CDD" id="cd05466">
    <property type="entry name" value="PBP2_LTTR_substrate"/>
    <property type="match status" value="1"/>
</dbReference>
<dbReference type="GO" id="GO:0005829">
    <property type="term" value="C:cytosol"/>
    <property type="evidence" value="ECO:0007669"/>
    <property type="project" value="TreeGrafter"/>
</dbReference>
<reference evidence="7 11" key="3">
    <citation type="submission" date="2019-07" db="EMBL/GenBank/DDBJ databases">
        <title>Genome sequencing of the stress-tolerant strain Azospirillum brasilense Az19.</title>
        <authorList>
            <person name="Maroniche G.A."/>
            <person name="Garcia J.E."/>
            <person name="Pagnussat L."/>
            <person name="Amenta M."/>
            <person name="Creus C.M."/>
        </authorList>
    </citation>
    <scope>NUCLEOTIDE SEQUENCE [LARGE SCALE GENOMIC DNA]</scope>
    <source>
        <strain evidence="7 11">Az19</strain>
    </source>
</reference>
<dbReference type="KEGG" id="aare:D3093_23125"/>
<geneLocation type="plasmid" evidence="8 10">
    <name>p2</name>
</geneLocation>
<evidence type="ECO:0000313" key="6">
    <source>
        <dbReference type="EMBL" id="AIB14856.1"/>
    </source>
</evidence>
<organism evidence="6 9">
    <name type="scientific">Azospirillum argentinense</name>
    <dbReference type="NCBI Taxonomy" id="2970906"/>
    <lineage>
        <taxon>Bacteria</taxon>
        <taxon>Pseudomonadati</taxon>
        <taxon>Pseudomonadota</taxon>
        <taxon>Alphaproteobacteria</taxon>
        <taxon>Rhodospirillales</taxon>
        <taxon>Azospirillaceae</taxon>
        <taxon>Azospirillum</taxon>
    </lineage>
</organism>
<proteinExistence type="inferred from homology"/>
<dbReference type="GO" id="GO:0003677">
    <property type="term" value="F:DNA binding"/>
    <property type="evidence" value="ECO:0007669"/>
    <property type="project" value="UniProtKB-KW"/>
</dbReference>
<dbReference type="GO" id="GO:0003700">
    <property type="term" value="F:DNA-binding transcription factor activity"/>
    <property type="evidence" value="ECO:0007669"/>
    <property type="project" value="InterPro"/>
</dbReference>
<geneLocation type="plasmid" evidence="6 9">
    <name>AbAZ39_p2</name>
</geneLocation>
<dbReference type="PANTHER" id="PTHR30419:SF31">
    <property type="entry name" value="BLR3139 PROTEIN"/>
    <property type="match status" value="1"/>
</dbReference>
<protein>
    <submittedName>
        <fullName evidence="6">LysR family transcriptional regulator</fullName>
    </submittedName>
</protein>
<evidence type="ECO:0000256" key="1">
    <source>
        <dbReference type="ARBA" id="ARBA00009437"/>
    </source>
</evidence>
<dbReference type="PRINTS" id="PR00039">
    <property type="entry name" value="HTHLYSR"/>
</dbReference>
<accession>A0A5B0KZT7</accession>
<dbReference type="Proteomes" id="UP000325333">
    <property type="component" value="Unassembled WGS sequence"/>
</dbReference>
<dbReference type="RefSeq" id="WP_040136096.1">
    <property type="nucleotide sequence ID" value="NZ_CP007795.1"/>
</dbReference>
<dbReference type="SUPFAM" id="SSF53850">
    <property type="entry name" value="Periplasmic binding protein-like II"/>
    <property type="match status" value="1"/>
</dbReference>
<comment type="similarity">
    <text evidence="1">Belongs to the LysR transcriptional regulatory family.</text>
</comment>
<evidence type="ECO:0000313" key="9">
    <source>
        <dbReference type="Proteomes" id="UP000027186"/>
    </source>
</evidence>
<dbReference type="KEGG" id="abq:ABAZ39_23475"/>
<dbReference type="InterPro" id="IPR036390">
    <property type="entry name" value="WH_DNA-bd_sf"/>
</dbReference>
<reference evidence="6 9" key="1">
    <citation type="journal article" date="2014" name="Genome Announc.">
        <title>Complete Genome Sequence of the Model Rhizosphere Strain Azospirillum brasilense Az39, Successfully Applied in Agriculture.</title>
        <authorList>
            <person name="Rivera D."/>
            <person name="Revale S."/>
            <person name="Molina R."/>
            <person name="Gualpa J."/>
            <person name="Puente M."/>
            <person name="Maroniche G."/>
            <person name="Paris G."/>
            <person name="Baker D."/>
            <person name="Clavijo B."/>
            <person name="McLay K."/>
            <person name="Spaepen S."/>
            <person name="Perticari A."/>
            <person name="Vazquez M."/>
            <person name="Wisniewski-Dye F."/>
            <person name="Watkins C."/>
            <person name="Martinez-Abarca F."/>
            <person name="Vanderleyden J."/>
            <person name="Cassan F."/>
        </authorList>
    </citation>
    <scope>NUCLEOTIDE SEQUENCE [LARGE SCALE GENOMIC DNA]</scope>
    <source>
        <strain evidence="6 9">Az39</strain>
        <plasmid evidence="6">AbAZ39_p2</plasmid>
    </source>
</reference>
<dbReference type="Gene3D" id="3.40.190.290">
    <property type="match status" value="1"/>
</dbReference>
<dbReference type="AlphaFoldDB" id="A0A060DLN4"/>
<dbReference type="PANTHER" id="PTHR30419">
    <property type="entry name" value="HTH-TYPE TRANSCRIPTIONAL REGULATOR YBHD"/>
    <property type="match status" value="1"/>
</dbReference>
<evidence type="ECO:0000256" key="3">
    <source>
        <dbReference type="ARBA" id="ARBA00023125"/>
    </source>
</evidence>
<dbReference type="EMBL" id="CP032323">
    <property type="protein sequence ID" value="QCN98177.1"/>
    <property type="molecule type" value="Genomic_DNA"/>
</dbReference>
<dbReference type="InterPro" id="IPR036388">
    <property type="entry name" value="WH-like_DNA-bd_sf"/>
</dbReference>
<keyword evidence="2" id="KW-0805">Transcription regulation</keyword>
<dbReference type="Pfam" id="PF03466">
    <property type="entry name" value="LysR_substrate"/>
    <property type="match status" value="1"/>
</dbReference>
<dbReference type="Gene3D" id="1.10.10.10">
    <property type="entry name" value="Winged helix-like DNA-binding domain superfamily/Winged helix DNA-binding domain"/>
    <property type="match status" value="1"/>
</dbReference>
<dbReference type="InterPro" id="IPR000847">
    <property type="entry name" value="LysR_HTH_N"/>
</dbReference>
<name>A0A060DLN4_9PROT</name>
<dbReference type="FunFam" id="1.10.10.10:FF:000001">
    <property type="entry name" value="LysR family transcriptional regulator"/>
    <property type="match status" value="1"/>
</dbReference>
<dbReference type="OrthoDB" id="9775392at2"/>
<evidence type="ECO:0000313" key="7">
    <source>
        <dbReference type="EMBL" id="KAA1057356.1"/>
    </source>
</evidence>
<keyword evidence="4" id="KW-0804">Transcription</keyword>
<keyword evidence="3" id="KW-0238">DNA-binding</keyword>
<dbReference type="SUPFAM" id="SSF46785">
    <property type="entry name" value="Winged helix' DNA-binding domain"/>
    <property type="match status" value="1"/>
</dbReference>
<sequence>MQEKLEFLIALATEKHFGRAAQVCGVSQPNLSAAIKQLETTLGVPLVDRGARFIGFTAEGERVLDWARRIVGDYKAMRADVEMMKQGLTGTLRLVVVPTALPMVQRLTATVWSMHPGIKITIASHSSTEILSKLENLEAEAGITYLDNEPLGNVDEVPLYHERYHLITAADGPFGGRDSVTWEEAATLPLCLLNTTMQNRRIIDRAFAEAGVHAEPMLESNSIVVLTNHLCTGMWSTIMPRIMADSLLLPPTIRAIPIVAPELSTLIGLVVSRRDPQPPLTAALIADARRLAPELATAA</sequence>
<evidence type="ECO:0000313" key="10">
    <source>
        <dbReference type="Proteomes" id="UP000298595"/>
    </source>
</evidence>
<dbReference type="Proteomes" id="UP000027186">
    <property type="component" value="Plasmid AbAZ39_p2"/>
</dbReference>
<dbReference type="EMBL" id="VEWN01000002">
    <property type="protein sequence ID" value="KAA1057356.1"/>
    <property type="molecule type" value="Genomic_DNA"/>
</dbReference>
<dbReference type="EMBL" id="CP007795">
    <property type="protein sequence ID" value="AIB14856.1"/>
    <property type="molecule type" value="Genomic_DNA"/>
</dbReference>
<keyword evidence="6" id="KW-0614">Plasmid</keyword>
<evidence type="ECO:0000259" key="5">
    <source>
        <dbReference type="PROSITE" id="PS50931"/>
    </source>
</evidence>
<evidence type="ECO:0000313" key="11">
    <source>
        <dbReference type="Proteomes" id="UP000325333"/>
    </source>
</evidence>